<keyword evidence="7" id="KW-0460">Magnesium</keyword>
<dbReference type="GO" id="GO:0035529">
    <property type="term" value="F:NADH pyrophosphatase activity"/>
    <property type="evidence" value="ECO:0007669"/>
    <property type="project" value="TreeGrafter"/>
</dbReference>
<dbReference type="AlphaFoldDB" id="D1ACL9"/>
<dbReference type="PROSITE" id="PS51462">
    <property type="entry name" value="NUDIX"/>
    <property type="match status" value="1"/>
</dbReference>
<feature type="domain" description="Nudix hydrolase" evidence="11">
    <location>
        <begin position="158"/>
        <end position="284"/>
    </location>
</feature>
<dbReference type="InterPro" id="IPR015375">
    <property type="entry name" value="NADH_PPase-like_N"/>
</dbReference>
<dbReference type="Pfam" id="PF00293">
    <property type="entry name" value="NUDIX"/>
    <property type="match status" value="1"/>
</dbReference>
<dbReference type="SUPFAM" id="SSF55811">
    <property type="entry name" value="Nudix"/>
    <property type="match status" value="1"/>
</dbReference>
<dbReference type="PANTHER" id="PTHR42904:SF6">
    <property type="entry name" value="NAD-CAPPED RNA HYDROLASE NUDT12"/>
    <property type="match status" value="1"/>
</dbReference>
<dbReference type="InterPro" id="IPR050241">
    <property type="entry name" value="NAD-cap_RNA_hydrolase_NudC"/>
</dbReference>
<keyword evidence="8" id="KW-0520">NAD</keyword>
<dbReference type="InterPro" id="IPR020084">
    <property type="entry name" value="NUDIX_hydrolase_CS"/>
</dbReference>
<dbReference type="PANTHER" id="PTHR42904">
    <property type="entry name" value="NUDIX HYDROLASE, NUDC SUBFAMILY"/>
    <property type="match status" value="1"/>
</dbReference>
<evidence type="ECO:0000256" key="1">
    <source>
        <dbReference type="ARBA" id="ARBA00001946"/>
    </source>
</evidence>
<comment type="cofactor">
    <cofactor evidence="2">
        <name>Zn(2+)</name>
        <dbReference type="ChEBI" id="CHEBI:29105"/>
    </cofactor>
</comment>
<dbReference type="Proteomes" id="UP000001918">
    <property type="component" value="Chromosome"/>
</dbReference>
<sequence length="303" mass="33395">MHAPLEWLALARGGLDRVADRREDERWLAGRWADPATRVLVVDRGRALVRDGERPELILLAPQAAPEGERYLLGVDDDQTAYFAVCGPLPVIEGARAAGLRGVGAVLGDRDSALLTQAVALANWHATHTHCPRCGAPTRPARAGYARVCSADGSEHFPRLDPAVIMLVRDEHDRLLLGRAPAWPEPMMSVLAGFVEPGESLEQAVAREVREEVGLAVGEIAYLGSQPWPLPQSLMLGFFCRTADGGRLRPDPAEIAEARWFTRPQLLRALEEKEIMLPGRVSIARQLIERWYGGPLPDSWEHR</sequence>
<evidence type="ECO:0000256" key="3">
    <source>
        <dbReference type="ARBA" id="ARBA00009595"/>
    </source>
</evidence>
<dbReference type="EC" id="3.6.1.22" evidence="4"/>
<comment type="cofactor">
    <cofactor evidence="1">
        <name>Mg(2+)</name>
        <dbReference type="ChEBI" id="CHEBI:18420"/>
    </cofactor>
</comment>
<proteinExistence type="inferred from homology"/>
<dbReference type="PRINTS" id="PR00502">
    <property type="entry name" value="NUDIXFAMILY"/>
</dbReference>
<evidence type="ECO:0000256" key="5">
    <source>
        <dbReference type="ARBA" id="ARBA00022723"/>
    </source>
</evidence>
<evidence type="ECO:0000256" key="4">
    <source>
        <dbReference type="ARBA" id="ARBA00012381"/>
    </source>
</evidence>
<dbReference type="OrthoDB" id="9791656at2"/>
<reference evidence="12 13" key="1">
    <citation type="journal article" date="2011" name="Stand. Genomic Sci.">
        <title>Complete genome sequence of Thermomonospora curvata type strain (B9).</title>
        <authorList>
            <person name="Chertkov O."/>
            <person name="Sikorski J."/>
            <person name="Nolan M."/>
            <person name="Lapidus A."/>
            <person name="Lucas S."/>
            <person name="Del Rio T.G."/>
            <person name="Tice H."/>
            <person name="Cheng J.F."/>
            <person name="Goodwin L."/>
            <person name="Pitluck S."/>
            <person name="Liolios K."/>
            <person name="Ivanova N."/>
            <person name="Mavromatis K."/>
            <person name="Mikhailova N."/>
            <person name="Ovchinnikova G."/>
            <person name="Pati A."/>
            <person name="Chen A."/>
            <person name="Palaniappan K."/>
            <person name="Djao O.D."/>
            <person name="Land M."/>
            <person name="Hauser L."/>
            <person name="Chang Y.J."/>
            <person name="Jeffries C.D."/>
            <person name="Brettin T."/>
            <person name="Han C."/>
            <person name="Detter J.C."/>
            <person name="Rohde M."/>
            <person name="Goker M."/>
            <person name="Woyke T."/>
            <person name="Bristow J."/>
            <person name="Eisen J.A."/>
            <person name="Markowitz V."/>
            <person name="Hugenholtz P."/>
            <person name="Klenk H.P."/>
            <person name="Kyrpides N.C."/>
        </authorList>
    </citation>
    <scope>NUCLEOTIDE SEQUENCE [LARGE SCALE GENOMIC DNA]</scope>
    <source>
        <strain evidence="13">ATCC 19995 / DSM 43183 / JCM 3096 / KCTC 9072 / NBRC 15933 / NCIMB 10081 / Henssen B9</strain>
    </source>
</reference>
<evidence type="ECO:0000256" key="9">
    <source>
        <dbReference type="ARBA" id="ARBA00023679"/>
    </source>
</evidence>
<keyword evidence="13" id="KW-1185">Reference proteome</keyword>
<dbReference type="GO" id="GO:0110153">
    <property type="term" value="F:RNA NAD-cap (NMN-forming) hydrolase activity"/>
    <property type="evidence" value="ECO:0007669"/>
    <property type="project" value="RHEA"/>
</dbReference>
<protein>
    <recommendedName>
        <fullName evidence="4">NAD(+) diphosphatase</fullName>
        <ecNumber evidence="4">3.6.1.22</ecNumber>
    </recommendedName>
</protein>
<evidence type="ECO:0000256" key="2">
    <source>
        <dbReference type="ARBA" id="ARBA00001947"/>
    </source>
</evidence>
<name>D1ACL9_THECD</name>
<dbReference type="Pfam" id="PF09297">
    <property type="entry name" value="Zn_ribbon_NUD"/>
    <property type="match status" value="1"/>
</dbReference>
<dbReference type="eggNOG" id="COG2816">
    <property type="taxonomic scope" value="Bacteria"/>
</dbReference>
<evidence type="ECO:0000313" key="12">
    <source>
        <dbReference type="EMBL" id="ACY99278.1"/>
    </source>
</evidence>
<keyword evidence="5" id="KW-0479">Metal-binding</keyword>
<evidence type="ECO:0000256" key="8">
    <source>
        <dbReference type="ARBA" id="ARBA00023027"/>
    </source>
</evidence>
<evidence type="ECO:0000256" key="10">
    <source>
        <dbReference type="RuleBase" id="RU003476"/>
    </source>
</evidence>
<dbReference type="Gene3D" id="3.90.79.10">
    <property type="entry name" value="Nucleoside Triphosphate Pyrophosphohydrolase"/>
    <property type="match status" value="1"/>
</dbReference>
<evidence type="ECO:0000259" key="11">
    <source>
        <dbReference type="PROSITE" id="PS51462"/>
    </source>
</evidence>
<dbReference type="InterPro" id="IPR049734">
    <property type="entry name" value="NudC-like_C"/>
</dbReference>
<dbReference type="Pfam" id="PF09296">
    <property type="entry name" value="NUDIX-like"/>
    <property type="match status" value="1"/>
</dbReference>
<dbReference type="InterPro" id="IPR015797">
    <property type="entry name" value="NUDIX_hydrolase-like_dom_sf"/>
</dbReference>
<dbReference type="STRING" id="471852.Tcur_3745"/>
<dbReference type="KEGG" id="tcu:Tcur_3745"/>
<evidence type="ECO:0000256" key="7">
    <source>
        <dbReference type="ARBA" id="ARBA00022842"/>
    </source>
</evidence>
<dbReference type="GO" id="GO:0005829">
    <property type="term" value="C:cytosol"/>
    <property type="evidence" value="ECO:0007669"/>
    <property type="project" value="TreeGrafter"/>
</dbReference>
<dbReference type="InterPro" id="IPR015376">
    <property type="entry name" value="Znr_NADH_PPase"/>
</dbReference>
<dbReference type="InterPro" id="IPR000086">
    <property type="entry name" value="NUDIX_hydrolase_dom"/>
</dbReference>
<dbReference type="PROSITE" id="PS00893">
    <property type="entry name" value="NUDIX_BOX"/>
    <property type="match status" value="1"/>
</dbReference>
<accession>D1ACL9</accession>
<evidence type="ECO:0000256" key="6">
    <source>
        <dbReference type="ARBA" id="ARBA00022801"/>
    </source>
</evidence>
<dbReference type="Gene3D" id="3.90.79.20">
    <property type="match status" value="1"/>
</dbReference>
<dbReference type="GO" id="GO:0006742">
    <property type="term" value="P:NADP+ catabolic process"/>
    <property type="evidence" value="ECO:0007669"/>
    <property type="project" value="TreeGrafter"/>
</dbReference>
<gene>
    <name evidence="12" type="ordered locus">Tcur_3745</name>
</gene>
<dbReference type="NCBIfam" id="NF001299">
    <property type="entry name" value="PRK00241.1"/>
    <property type="match status" value="1"/>
</dbReference>
<dbReference type="GO" id="GO:0019677">
    <property type="term" value="P:NAD+ catabolic process"/>
    <property type="evidence" value="ECO:0007669"/>
    <property type="project" value="TreeGrafter"/>
</dbReference>
<dbReference type="GO" id="GO:0046872">
    <property type="term" value="F:metal ion binding"/>
    <property type="evidence" value="ECO:0007669"/>
    <property type="project" value="UniProtKB-KW"/>
</dbReference>
<dbReference type="InterPro" id="IPR020476">
    <property type="entry name" value="Nudix_hydrolase"/>
</dbReference>
<comment type="catalytic activity">
    <reaction evidence="9">
        <text>a 5'-end NAD(+)-phospho-ribonucleoside in mRNA + H2O = a 5'-end phospho-adenosine-phospho-ribonucleoside in mRNA + beta-nicotinamide D-ribonucleotide + 2 H(+)</text>
        <dbReference type="Rhea" id="RHEA:60876"/>
        <dbReference type="Rhea" id="RHEA-COMP:15698"/>
        <dbReference type="Rhea" id="RHEA-COMP:15719"/>
        <dbReference type="ChEBI" id="CHEBI:14649"/>
        <dbReference type="ChEBI" id="CHEBI:15377"/>
        <dbReference type="ChEBI" id="CHEBI:15378"/>
        <dbReference type="ChEBI" id="CHEBI:144029"/>
        <dbReference type="ChEBI" id="CHEBI:144051"/>
    </reaction>
    <physiologicalReaction direction="left-to-right" evidence="9">
        <dbReference type="Rhea" id="RHEA:60877"/>
    </physiologicalReaction>
</comment>
<comment type="similarity">
    <text evidence="3">Belongs to the Nudix hydrolase family. NudC subfamily.</text>
</comment>
<dbReference type="HOGENOM" id="CLU_037162_0_4_11"/>
<keyword evidence="6 10" id="KW-0378">Hydrolase</keyword>
<dbReference type="RefSeq" id="WP_012854062.1">
    <property type="nucleotide sequence ID" value="NC_013510.1"/>
</dbReference>
<dbReference type="EMBL" id="CP001738">
    <property type="protein sequence ID" value="ACY99278.1"/>
    <property type="molecule type" value="Genomic_DNA"/>
</dbReference>
<dbReference type="CDD" id="cd03429">
    <property type="entry name" value="NUDIX_NADH_pyrophosphatase_Nudt13"/>
    <property type="match status" value="1"/>
</dbReference>
<organism evidence="12 13">
    <name type="scientific">Thermomonospora curvata (strain ATCC 19995 / DSM 43183 / JCM 3096 / KCTC 9072 / NBRC 15933 / NCIMB 10081 / Henssen B9)</name>
    <dbReference type="NCBI Taxonomy" id="471852"/>
    <lineage>
        <taxon>Bacteria</taxon>
        <taxon>Bacillati</taxon>
        <taxon>Actinomycetota</taxon>
        <taxon>Actinomycetes</taxon>
        <taxon>Streptosporangiales</taxon>
        <taxon>Thermomonosporaceae</taxon>
        <taxon>Thermomonospora</taxon>
    </lineage>
</organism>
<evidence type="ECO:0000313" key="13">
    <source>
        <dbReference type="Proteomes" id="UP000001918"/>
    </source>
</evidence>